<organism evidence="7 8">
    <name type="scientific">Rossellomorea marisflavi</name>
    <dbReference type="NCBI Taxonomy" id="189381"/>
    <lineage>
        <taxon>Bacteria</taxon>
        <taxon>Bacillati</taxon>
        <taxon>Bacillota</taxon>
        <taxon>Bacilli</taxon>
        <taxon>Bacillales</taxon>
        <taxon>Bacillaceae</taxon>
        <taxon>Rossellomorea</taxon>
    </lineage>
</organism>
<keyword evidence="4 6" id="KW-1133">Transmembrane helix</keyword>
<feature type="transmembrane region" description="Helical" evidence="6">
    <location>
        <begin position="208"/>
        <end position="229"/>
    </location>
</feature>
<dbReference type="NCBIfam" id="TIGR00765">
    <property type="entry name" value="yihY_not_rbn"/>
    <property type="match status" value="1"/>
</dbReference>
<evidence type="ECO:0000256" key="1">
    <source>
        <dbReference type="ARBA" id="ARBA00004651"/>
    </source>
</evidence>
<comment type="caution">
    <text evidence="7">The sequence shown here is derived from an EMBL/GenBank/DDBJ whole genome shotgun (WGS) entry which is preliminary data.</text>
</comment>
<evidence type="ECO:0000256" key="6">
    <source>
        <dbReference type="SAM" id="Phobius"/>
    </source>
</evidence>
<proteinExistence type="predicted"/>
<accession>A0A0M0G6F3</accession>
<reference evidence="8" key="1">
    <citation type="submission" date="2015-07" db="EMBL/GenBank/DDBJ databases">
        <title>Fjat-14235 jcm11544.</title>
        <authorList>
            <person name="Liu B."/>
            <person name="Wang J."/>
            <person name="Zhu Y."/>
            <person name="Liu G."/>
            <person name="Chen Q."/>
            <person name="Chen Z."/>
            <person name="Lan J."/>
            <person name="Che J."/>
            <person name="Ge C."/>
            <person name="Shi H."/>
            <person name="Pan Z."/>
            <person name="Liu X."/>
        </authorList>
    </citation>
    <scope>NUCLEOTIDE SEQUENCE [LARGE SCALE GENOMIC DNA]</scope>
    <source>
        <strain evidence="8">JCM 11544</strain>
    </source>
</reference>
<keyword evidence="5 6" id="KW-0472">Membrane</keyword>
<evidence type="ECO:0000256" key="3">
    <source>
        <dbReference type="ARBA" id="ARBA00022692"/>
    </source>
</evidence>
<keyword evidence="8" id="KW-1185">Reference proteome</keyword>
<dbReference type="STRING" id="189381.GCA_900166615_01079"/>
<evidence type="ECO:0000256" key="4">
    <source>
        <dbReference type="ARBA" id="ARBA00022989"/>
    </source>
</evidence>
<keyword evidence="3 6" id="KW-0812">Transmembrane</keyword>
<dbReference type="RefSeq" id="WP_053428723.1">
    <property type="nucleotide sequence ID" value="NZ_JAUKEH010000002.1"/>
</dbReference>
<gene>
    <name evidence="7" type="ORF">AF331_14185</name>
</gene>
<dbReference type="Pfam" id="PF03631">
    <property type="entry name" value="Virul_fac_BrkB"/>
    <property type="match status" value="1"/>
</dbReference>
<dbReference type="Proteomes" id="UP000037405">
    <property type="component" value="Unassembled WGS sequence"/>
</dbReference>
<evidence type="ECO:0000313" key="7">
    <source>
        <dbReference type="EMBL" id="KON85122.1"/>
    </source>
</evidence>
<dbReference type="AlphaFoldDB" id="A0A0M0G6F3"/>
<feature type="transmembrane region" description="Helical" evidence="6">
    <location>
        <begin position="30"/>
        <end position="52"/>
    </location>
</feature>
<evidence type="ECO:0000313" key="8">
    <source>
        <dbReference type="Proteomes" id="UP000037405"/>
    </source>
</evidence>
<feature type="transmembrane region" description="Helical" evidence="6">
    <location>
        <begin position="130"/>
        <end position="153"/>
    </location>
</feature>
<dbReference type="PATRIC" id="fig|189381.12.peg.2911"/>
<dbReference type="GO" id="GO:0005886">
    <property type="term" value="C:plasma membrane"/>
    <property type="evidence" value="ECO:0007669"/>
    <property type="project" value="UniProtKB-SubCell"/>
</dbReference>
<name>A0A0M0G6F3_9BACI</name>
<protein>
    <submittedName>
        <fullName evidence="7">Ribonuclease</fullName>
    </submittedName>
</protein>
<keyword evidence="2" id="KW-1003">Cell membrane</keyword>
<feature type="transmembrane region" description="Helical" evidence="6">
    <location>
        <begin position="241"/>
        <end position="262"/>
    </location>
</feature>
<sequence>MARKKEVKEYSKGLFQQISANDVTGLAAQIAYYFLLSLFPLLIFVVTLLPYLPVQQEDLLGVVRDYAPGETLKMIEGTLSDVMSNRNSGLLSISIIATIWSASNGMNAIVKSLNRAYDIEETRSFIVQRLTSVALTLGMILVFVVALLLPVFGKQIGLFLFSQFGFSDQFLTLWSGIRWAISPLILFVIFMVLYYFAPNMKIKCLSALPGAIFATIGWVLASLAFSFYVGNFGNYSATYGSIGGIIVLMIWFYLTGIIIMIGGEINAMRTKKDNAAC</sequence>
<dbReference type="PIRSF" id="PIRSF035875">
    <property type="entry name" value="RNase_BN"/>
    <property type="match status" value="1"/>
</dbReference>
<evidence type="ECO:0000256" key="5">
    <source>
        <dbReference type="ARBA" id="ARBA00023136"/>
    </source>
</evidence>
<dbReference type="PANTHER" id="PTHR30213">
    <property type="entry name" value="INNER MEMBRANE PROTEIN YHJD"/>
    <property type="match status" value="1"/>
</dbReference>
<comment type="subcellular location">
    <subcellularLocation>
        <location evidence="1">Cell membrane</location>
        <topology evidence="1">Multi-pass membrane protein</topology>
    </subcellularLocation>
</comment>
<feature type="transmembrane region" description="Helical" evidence="6">
    <location>
        <begin position="173"/>
        <end position="196"/>
    </location>
</feature>
<dbReference type="PANTHER" id="PTHR30213:SF0">
    <property type="entry name" value="UPF0761 MEMBRANE PROTEIN YIHY"/>
    <property type="match status" value="1"/>
</dbReference>
<dbReference type="EMBL" id="LGUE01000004">
    <property type="protein sequence ID" value="KON85122.1"/>
    <property type="molecule type" value="Genomic_DNA"/>
</dbReference>
<evidence type="ECO:0000256" key="2">
    <source>
        <dbReference type="ARBA" id="ARBA00022475"/>
    </source>
</evidence>
<dbReference type="InterPro" id="IPR017039">
    <property type="entry name" value="Virul_fac_BrkB"/>
</dbReference>
<feature type="transmembrane region" description="Helical" evidence="6">
    <location>
        <begin position="89"/>
        <end position="110"/>
    </location>
</feature>
<dbReference type="OrthoDB" id="9775903at2"/>